<evidence type="ECO:0000313" key="4">
    <source>
        <dbReference type="Proteomes" id="UP000198397"/>
    </source>
</evidence>
<feature type="region of interest" description="Disordered" evidence="1">
    <location>
        <begin position="24"/>
        <end position="44"/>
    </location>
</feature>
<accession>A0A238V8W8</accession>
<evidence type="ECO:0000259" key="2">
    <source>
        <dbReference type="Pfam" id="PF18859"/>
    </source>
</evidence>
<dbReference type="AlphaFoldDB" id="A0A238V8W8"/>
<keyword evidence="4" id="KW-1185">Reference proteome</keyword>
<protein>
    <recommendedName>
        <fullName evidence="2">Actinobacteria/chloroflexi VLRF1 release factor domain-containing protein</fullName>
    </recommendedName>
</protein>
<dbReference type="RefSeq" id="WP_089383545.1">
    <property type="nucleotide sequence ID" value="NZ_FZNQ01000002.1"/>
</dbReference>
<dbReference type="InterPro" id="IPR040783">
    <property type="entry name" value="VLRF1"/>
</dbReference>
<dbReference type="Gene3D" id="1.20.5.340">
    <property type="match status" value="1"/>
</dbReference>
<dbReference type="Pfam" id="PF18859">
    <property type="entry name" value="acVLRF1"/>
    <property type="match status" value="1"/>
</dbReference>
<reference evidence="3 4" key="1">
    <citation type="submission" date="2017-06" db="EMBL/GenBank/DDBJ databases">
        <authorList>
            <person name="Kim H.J."/>
            <person name="Triplett B.A."/>
        </authorList>
    </citation>
    <scope>NUCLEOTIDE SEQUENCE [LARGE SCALE GENOMIC DNA]</scope>
    <source>
        <strain evidence="3 4">DSM 8800</strain>
    </source>
</reference>
<evidence type="ECO:0000313" key="3">
    <source>
        <dbReference type="EMBL" id="SNR30651.1"/>
    </source>
</evidence>
<evidence type="ECO:0000256" key="1">
    <source>
        <dbReference type="SAM" id="MobiDB-lite"/>
    </source>
</evidence>
<gene>
    <name evidence="3" type="ORF">SAMN06264855_10288</name>
</gene>
<dbReference type="Proteomes" id="UP000198397">
    <property type="component" value="Unassembled WGS sequence"/>
</dbReference>
<proteinExistence type="predicted"/>
<sequence length="299" mass="33500">MIDELLGRAELKERIAELEEEKRHLERRAEAEAERRADAVADRQQAEERVNRLEDRIVELEDRIERAESGEVDVEFRRVSDLRGGRLRDVLGRLRSIRSDDPEALFTACVVDEDAVPGSVADLLGDRSRLVRRAAPTVVLADELGILSAAISPALPPEPFDGWDDRFRLPAEWFLPTGRFAFALVRSDTFALGVYEGDERVSFEGFTTDVKEAHSKGGFSQGRFERRRDGQIADHLGDVRDALEAVEDVERTIIVGERSVLGEVRSHADHTDVSDATGSPEAALSDAFRDFWTARIHAI</sequence>
<feature type="domain" description="Actinobacteria/chloroflexi VLRF1 release factor" evidence="2">
    <location>
        <begin position="179"/>
        <end position="297"/>
    </location>
</feature>
<dbReference type="InterPro" id="IPR042226">
    <property type="entry name" value="eFR1_2_sf"/>
</dbReference>
<dbReference type="OrthoDB" id="124486at2157"/>
<dbReference type="EMBL" id="FZNQ01000002">
    <property type="protein sequence ID" value="SNR30651.1"/>
    <property type="molecule type" value="Genomic_DNA"/>
</dbReference>
<name>A0A238V8W8_HALVU</name>
<dbReference type="Gene3D" id="3.30.420.60">
    <property type="entry name" value="eRF1 domain 2"/>
    <property type="match status" value="1"/>
</dbReference>
<organism evidence="3 4">
    <name type="scientific">Halorubrum vacuolatum</name>
    <name type="common">Natronobacterium vacuolatum</name>
    <dbReference type="NCBI Taxonomy" id="63740"/>
    <lineage>
        <taxon>Archaea</taxon>
        <taxon>Methanobacteriati</taxon>
        <taxon>Methanobacteriota</taxon>
        <taxon>Stenosarchaea group</taxon>
        <taxon>Halobacteria</taxon>
        <taxon>Halobacteriales</taxon>
        <taxon>Haloferacaceae</taxon>
        <taxon>Halorubrum</taxon>
    </lineage>
</organism>
<dbReference type="SUPFAM" id="SSF53137">
    <property type="entry name" value="Translational machinery components"/>
    <property type="match status" value="1"/>
</dbReference>